<evidence type="ECO:0000313" key="11">
    <source>
        <dbReference type="Proteomes" id="UP000068447"/>
    </source>
</evidence>
<keyword evidence="6" id="KW-0418">Kinase</keyword>
<keyword evidence="11" id="KW-1185">Reference proteome</keyword>
<dbReference type="OrthoDB" id="9121563at2"/>
<dbReference type="Gene3D" id="3.30.565.10">
    <property type="entry name" value="Histidine kinase-like ATPase, C-terminal domain"/>
    <property type="match status" value="1"/>
</dbReference>
<accession>A0A0U2QM76</accession>
<dbReference type="Proteomes" id="UP000068447">
    <property type="component" value="Chromosome"/>
</dbReference>
<evidence type="ECO:0000313" key="10">
    <source>
        <dbReference type="EMBL" id="ALS98523.1"/>
    </source>
</evidence>
<dbReference type="PANTHER" id="PTHR45436">
    <property type="entry name" value="SENSOR HISTIDINE KINASE YKOH"/>
    <property type="match status" value="1"/>
</dbReference>
<dbReference type="SUPFAM" id="SSF47384">
    <property type="entry name" value="Homodimeric domain of signal transducing histidine kinase"/>
    <property type="match status" value="1"/>
</dbReference>
<evidence type="ECO:0000256" key="3">
    <source>
        <dbReference type="ARBA" id="ARBA00022553"/>
    </source>
</evidence>
<protein>
    <recommendedName>
        <fullName evidence="2">histidine kinase</fullName>
        <ecNumber evidence="2">2.7.13.3</ecNumber>
    </recommendedName>
</protein>
<dbReference type="GO" id="GO:0000155">
    <property type="term" value="F:phosphorelay sensor kinase activity"/>
    <property type="evidence" value="ECO:0007669"/>
    <property type="project" value="InterPro"/>
</dbReference>
<proteinExistence type="predicted"/>
<dbReference type="InterPro" id="IPR036097">
    <property type="entry name" value="HisK_dim/P_sf"/>
</dbReference>
<dbReference type="InterPro" id="IPR036890">
    <property type="entry name" value="HATPase_C_sf"/>
</dbReference>
<gene>
    <name evidence="10" type="ORF">AT746_09780</name>
</gene>
<dbReference type="AlphaFoldDB" id="A0A0U2QM76"/>
<keyword evidence="4" id="KW-0808">Transferase</keyword>
<sequence>MSHHSLKHRLLLSIALITCLTAVLFGFLSFLFAYHIEDSFFERLLEDEAKRINFGKDLSYHPGLPIFSLYQRQNQLPEELLQILKQEPQRREIGTSDGRHFHLKQLDEERMLVAEVSDYLVVRKIKLAMLEFLLIGLALVLLLSLWVTLGTANRMLRPLSKLTNMLETLSQHPPEPGFSKGYPDNEIGMLARTLDQQLQRIQAFIQREQQFTRDISHELRTPVAVFQGALTLLKQTTSEPRQLELIERLDTNQQRMQQCLNTLLALAREENLQPQPLQLRAFGEQALLPHLLTLERHNREVQLDVPGETRLCLPTSVLSIILDNLITNAVAHGQGKLIVRYEDTQLTIANQGPGIIPELQSSLFEPGSKGAHSQGLGMGLSIVNRLCQTYHIALDCQSNDNGTCMTLDLTRVLMKHAAVAQG</sequence>
<dbReference type="InterPro" id="IPR003661">
    <property type="entry name" value="HisK_dim/P_dom"/>
</dbReference>
<evidence type="ECO:0000256" key="8">
    <source>
        <dbReference type="SAM" id="Phobius"/>
    </source>
</evidence>
<dbReference type="Gene3D" id="6.10.340.10">
    <property type="match status" value="1"/>
</dbReference>
<feature type="transmembrane region" description="Helical" evidence="8">
    <location>
        <begin position="12"/>
        <end position="36"/>
    </location>
</feature>
<dbReference type="Pfam" id="PF02518">
    <property type="entry name" value="HATPase_c"/>
    <property type="match status" value="1"/>
</dbReference>
<dbReference type="EMBL" id="CP013650">
    <property type="protein sequence ID" value="ALS98523.1"/>
    <property type="molecule type" value="Genomic_DNA"/>
</dbReference>
<dbReference type="Gene3D" id="1.10.287.130">
    <property type="match status" value="1"/>
</dbReference>
<dbReference type="PANTHER" id="PTHR45436:SF16">
    <property type="entry name" value="HISTIDINE KINASE"/>
    <property type="match status" value="1"/>
</dbReference>
<evidence type="ECO:0000256" key="6">
    <source>
        <dbReference type="ARBA" id="ARBA00022777"/>
    </source>
</evidence>
<feature type="domain" description="Histidine kinase" evidence="9">
    <location>
        <begin position="214"/>
        <end position="413"/>
    </location>
</feature>
<name>A0A0U2QM76_9ALTE</name>
<dbReference type="STRING" id="1526571.AT746_09780"/>
<keyword evidence="5 8" id="KW-0812">Transmembrane</keyword>
<feature type="transmembrane region" description="Helical" evidence="8">
    <location>
        <begin position="127"/>
        <end position="149"/>
    </location>
</feature>
<evidence type="ECO:0000256" key="7">
    <source>
        <dbReference type="ARBA" id="ARBA00022989"/>
    </source>
</evidence>
<comment type="catalytic activity">
    <reaction evidence="1">
        <text>ATP + protein L-histidine = ADP + protein N-phospho-L-histidine.</text>
        <dbReference type="EC" id="2.7.13.3"/>
    </reaction>
</comment>
<dbReference type="SMART" id="SM00388">
    <property type="entry name" value="HisKA"/>
    <property type="match status" value="1"/>
</dbReference>
<dbReference type="InterPro" id="IPR003594">
    <property type="entry name" value="HATPase_dom"/>
</dbReference>
<dbReference type="RefSeq" id="WP_062479796.1">
    <property type="nucleotide sequence ID" value="NZ_CP013650.1"/>
</dbReference>
<dbReference type="Pfam" id="PF00512">
    <property type="entry name" value="HisKA"/>
    <property type="match status" value="1"/>
</dbReference>
<keyword evidence="3" id="KW-0597">Phosphoprotein</keyword>
<evidence type="ECO:0000256" key="2">
    <source>
        <dbReference type="ARBA" id="ARBA00012438"/>
    </source>
</evidence>
<dbReference type="InterPro" id="IPR005467">
    <property type="entry name" value="His_kinase_dom"/>
</dbReference>
<dbReference type="SUPFAM" id="SSF55874">
    <property type="entry name" value="ATPase domain of HSP90 chaperone/DNA topoisomerase II/histidine kinase"/>
    <property type="match status" value="1"/>
</dbReference>
<dbReference type="InterPro" id="IPR050428">
    <property type="entry name" value="TCS_sensor_his_kinase"/>
</dbReference>
<evidence type="ECO:0000256" key="4">
    <source>
        <dbReference type="ARBA" id="ARBA00022679"/>
    </source>
</evidence>
<dbReference type="EC" id="2.7.13.3" evidence="2"/>
<dbReference type="GO" id="GO:0005886">
    <property type="term" value="C:plasma membrane"/>
    <property type="evidence" value="ECO:0007669"/>
    <property type="project" value="TreeGrafter"/>
</dbReference>
<organism evidence="10 11">
    <name type="scientific">Lacimicrobium alkaliphilum</name>
    <dbReference type="NCBI Taxonomy" id="1526571"/>
    <lineage>
        <taxon>Bacteria</taxon>
        <taxon>Pseudomonadati</taxon>
        <taxon>Pseudomonadota</taxon>
        <taxon>Gammaproteobacteria</taxon>
        <taxon>Alteromonadales</taxon>
        <taxon>Alteromonadaceae</taxon>
        <taxon>Lacimicrobium</taxon>
    </lineage>
</organism>
<keyword evidence="8" id="KW-0472">Membrane</keyword>
<dbReference type="CDD" id="cd00082">
    <property type="entry name" value="HisKA"/>
    <property type="match status" value="1"/>
</dbReference>
<evidence type="ECO:0000256" key="5">
    <source>
        <dbReference type="ARBA" id="ARBA00022692"/>
    </source>
</evidence>
<dbReference type="SMART" id="SM00387">
    <property type="entry name" value="HATPase_c"/>
    <property type="match status" value="1"/>
</dbReference>
<evidence type="ECO:0000259" key="9">
    <source>
        <dbReference type="PROSITE" id="PS50109"/>
    </source>
</evidence>
<keyword evidence="7 8" id="KW-1133">Transmembrane helix</keyword>
<dbReference type="PROSITE" id="PS50109">
    <property type="entry name" value="HIS_KIN"/>
    <property type="match status" value="1"/>
</dbReference>
<dbReference type="KEGG" id="lal:AT746_09780"/>
<reference evidence="10 11" key="1">
    <citation type="submission" date="2015-12" db="EMBL/GenBank/DDBJ databases">
        <title>Complete genome of Lacimicrobium alkaliphilum KCTC 32984.</title>
        <authorList>
            <person name="Kim S.-G."/>
            <person name="Lee Y.-J."/>
        </authorList>
    </citation>
    <scope>NUCLEOTIDE SEQUENCE [LARGE SCALE GENOMIC DNA]</scope>
    <source>
        <strain evidence="10 11">YelD216</strain>
    </source>
</reference>
<evidence type="ECO:0000256" key="1">
    <source>
        <dbReference type="ARBA" id="ARBA00000085"/>
    </source>
</evidence>